<accession>A0AAN8E985</accession>
<reference evidence="2 3" key="1">
    <citation type="submission" date="2022-12" db="EMBL/GenBank/DDBJ databases">
        <title>Genomic features and morphological characterization of a novel Knufia sp. strain isolated from spacecraft assembly facility.</title>
        <authorList>
            <person name="Teixeira M."/>
            <person name="Chander A.M."/>
            <person name="Stajich J.E."/>
            <person name="Venkateswaran K."/>
        </authorList>
    </citation>
    <scope>NUCLEOTIDE SEQUENCE [LARGE SCALE GENOMIC DNA]</scope>
    <source>
        <strain evidence="2 3">FJI-L2-BK-P2</strain>
    </source>
</reference>
<organism evidence="2 3">
    <name type="scientific">Knufia fluminis</name>
    <dbReference type="NCBI Taxonomy" id="191047"/>
    <lineage>
        <taxon>Eukaryota</taxon>
        <taxon>Fungi</taxon>
        <taxon>Dikarya</taxon>
        <taxon>Ascomycota</taxon>
        <taxon>Pezizomycotina</taxon>
        <taxon>Eurotiomycetes</taxon>
        <taxon>Chaetothyriomycetidae</taxon>
        <taxon>Chaetothyriales</taxon>
        <taxon>Trichomeriaceae</taxon>
        <taxon>Knufia</taxon>
    </lineage>
</organism>
<feature type="compositionally biased region" description="Acidic residues" evidence="1">
    <location>
        <begin position="60"/>
        <end position="81"/>
    </location>
</feature>
<gene>
    <name evidence="2" type="ORF">OHC33_009441</name>
</gene>
<keyword evidence="3" id="KW-1185">Reference proteome</keyword>
<protein>
    <submittedName>
        <fullName evidence="2">Uncharacterized protein</fullName>
    </submittedName>
</protein>
<dbReference type="Proteomes" id="UP001316803">
    <property type="component" value="Unassembled WGS sequence"/>
</dbReference>
<name>A0AAN8E985_9EURO</name>
<proteinExistence type="predicted"/>
<feature type="region of interest" description="Disordered" evidence="1">
    <location>
        <begin position="59"/>
        <end position="90"/>
    </location>
</feature>
<sequence length="90" mass="10548">MTQIAHMAMLYPKEYTTDTDALAHRLTEHLRTQFARTPREDLFDSRFLKDDLQFCKAWDSGDEEVEPGVDAKDEDQQDEECLPPWELVES</sequence>
<comment type="caution">
    <text evidence="2">The sequence shown here is derived from an EMBL/GenBank/DDBJ whole genome shotgun (WGS) entry which is preliminary data.</text>
</comment>
<dbReference type="AlphaFoldDB" id="A0AAN8E985"/>
<evidence type="ECO:0000313" key="3">
    <source>
        <dbReference type="Proteomes" id="UP001316803"/>
    </source>
</evidence>
<dbReference type="EMBL" id="JAKLMC020000035">
    <property type="protein sequence ID" value="KAK5949449.1"/>
    <property type="molecule type" value="Genomic_DNA"/>
</dbReference>
<evidence type="ECO:0000256" key="1">
    <source>
        <dbReference type="SAM" id="MobiDB-lite"/>
    </source>
</evidence>
<evidence type="ECO:0000313" key="2">
    <source>
        <dbReference type="EMBL" id="KAK5949449.1"/>
    </source>
</evidence>